<proteinExistence type="predicted"/>
<name>A0A8J6Y955_9BACT</name>
<dbReference type="AlphaFoldDB" id="A0A8J6Y955"/>
<dbReference type="Pfam" id="PF13646">
    <property type="entry name" value="HEAT_2"/>
    <property type="match status" value="1"/>
</dbReference>
<organism evidence="1 2">
    <name type="scientific">Candidatus Polarisedimenticola svalbardensis</name>
    <dbReference type="NCBI Taxonomy" id="2886004"/>
    <lineage>
        <taxon>Bacteria</taxon>
        <taxon>Pseudomonadati</taxon>
        <taxon>Acidobacteriota</taxon>
        <taxon>Candidatus Polarisedimenticolia</taxon>
        <taxon>Candidatus Polarisedimenticolales</taxon>
        <taxon>Candidatus Polarisedimenticolaceae</taxon>
        <taxon>Candidatus Polarisedimenticola</taxon>
    </lineage>
</organism>
<dbReference type="Gene3D" id="1.25.10.10">
    <property type="entry name" value="Leucine-rich Repeat Variant"/>
    <property type="match status" value="2"/>
</dbReference>
<reference evidence="1 2" key="1">
    <citation type="submission" date="2020-08" db="EMBL/GenBank/DDBJ databases">
        <title>Acidobacteriota in marine sediments use diverse sulfur dissimilation pathways.</title>
        <authorList>
            <person name="Wasmund K."/>
        </authorList>
    </citation>
    <scope>NUCLEOTIDE SEQUENCE [LARGE SCALE GENOMIC DNA]</scope>
    <source>
        <strain evidence="1">MAG AM4</strain>
    </source>
</reference>
<gene>
    <name evidence="1" type="ORF">IFK94_10900</name>
</gene>
<protein>
    <submittedName>
        <fullName evidence="1">HEAT repeat domain-containing protein</fullName>
    </submittedName>
</protein>
<dbReference type="EMBL" id="JACXWD010000037">
    <property type="protein sequence ID" value="MBD3868621.1"/>
    <property type="molecule type" value="Genomic_DNA"/>
</dbReference>
<dbReference type="SMART" id="SM00567">
    <property type="entry name" value="EZ_HEAT"/>
    <property type="match status" value="4"/>
</dbReference>
<evidence type="ECO:0000313" key="1">
    <source>
        <dbReference type="EMBL" id="MBD3868621.1"/>
    </source>
</evidence>
<dbReference type="InterPro" id="IPR004155">
    <property type="entry name" value="PBS_lyase_HEAT"/>
</dbReference>
<dbReference type="PANTHER" id="PTHR12697">
    <property type="entry name" value="PBS LYASE HEAT-LIKE PROTEIN"/>
    <property type="match status" value="1"/>
</dbReference>
<evidence type="ECO:0000313" key="2">
    <source>
        <dbReference type="Proteomes" id="UP000648239"/>
    </source>
</evidence>
<dbReference type="InterPro" id="IPR016024">
    <property type="entry name" value="ARM-type_fold"/>
</dbReference>
<dbReference type="Proteomes" id="UP000648239">
    <property type="component" value="Unassembled WGS sequence"/>
</dbReference>
<dbReference type="InterPro" id="IPR011989">
    <property type="entry name" value="ARM-like"/>
</dbReference>
<dbReference type="PANTHER" id="PTHR12697:SF5">
    <property type="entry name" value="DEOXYHYPUSINE HYDROXYLASE"/>
    <property type="match status" value="1"/>
</dbReference>
<sequence>MNVILRKSQAVFLAGVCMILYLGIGCAPVDDDNNIRLLQQIGESGTAEPDVLTFVVDRLENGGEQERVFAAWALGQVGATSQAALLLDKYRNDPFRYVRINSAEALCLLGGPERDQVLLETMTSTDDELQMTVLRYLTTSPDPEMGDHLGRLLLEGEPQVRPFAAGALSKAGNSQAVTFLVQAAQRTGDMDKDTLAPVAFALGTIGDPAGIAALTDLLEHEAWEVRANAVQALGMIGDPSVRTTLPPLLRDPHAQVRAATQRALGRLE</sequence>
<accession>A0A8J6Y955</accession>
<comment type="caution">
    <text evidence="1">The sequence shown here is derived from an EMBL/GenBank/DDBJ whole genome shotgun (WGS) entry which is preliminary data.</text>
</comment>
<dbReference type="PROSITE" id="PS51257">
    <property type="entry name" value="PROKAR_LIPOPROTEIN"/>
    <property type="match status" value="1"/>
</dbReference>
<dbReference type="SUPFAM" id="SSF48371">
    <property type="entry name" value="ARM repeat"/>
    <property type="match status" value="2"/>
</dbReference>
<dbReference type="GO" id="GO:0016491">
    <property type="term" value="F:oxidoreductase activity"/>
    <property type="evidence" value="ECO:0007669"/>
    <property type="project" value="TreeGrafter"/>
</dbReference>